<feature type="domain" description="Amidohydrolase 3" evidence="8">
    <location>
        <begin position="353"/>
        <end position="432"/>
    </location>
</feature>
<comment type="catalytic activity">
    <reaction evidence="7">
        <text>(S)-dihydroorotate + H2O = N-carbamoyl-L-aspartate + H(+)</text>
        <dbReference type="Rhea" id="RHEA:24296"/>
        <dbReference type="ChEBI" id="CHEBI:15377"/>
        <dbReference type="ChEBI" id="CHEBI:15378"/>
        <dbReference type="ChEBI" id="CHEBI:30864"/>
        <dbReference type="ChEBI" id="CHEBI:32814"/>
        <dbReference type="EC" id="3.5.2.3"/>
    </reaction>
</comment>
<accession>A0A1F7RM43</accession>
<dbReference type="PANTHER" id="PTHR43668">
    <property type="entry name" value="ALLANTOINASE"/>
    <property type="match status" value="1"/>
</dbReference>
<reference evidence="10 11" key="1">
    <citation type="journal article" date="2016" name="Nat. Commun.">
        <title>Thousands of microbial genomes shed light on interconnected biogeochemical processes in an aquifer system.</title>
        <authorList>
            <person name="Anantharaman K."/>
            <person name="Brown C.T."/>
            <person name="Hug L.A."/>
            <person name="Sharon I."/>
            <person name="Castelle C.J."/>
            <person name="Probst A.J."/>
            <person name="Thomas B.C."/>
            <person name="Singh A."/>
            <person name="Wilkins M.J."/>
            <person name="Karaoz U."/>
            <person name="Brodie E.L."/>
            <person name="Williams K.H."/>
            <person name="Hubbard S.S."/>
            <person name="Banfield J.F."/>
        </authorList>
    </citation>
    <scope>NUCLEOTIDE SEQUENCE [LARGE SCALE GENOMIC DNA]</scope>
</reference>
<sequence>MNLLIKNGRVIDPQNKIDDRLDILVINGKISKVSKNIVPQNETGIPSETLKEIKEIDVAGKIVCPGFIDMHTHLREPGREDEETIRSGTLAAAYGGFTSIACMPNTEPVNDNKAVTDFIISKAKREGSVNVFPVGSITKGLEGKQLSEIGDLAETGCVGFSDDGKSVQNSELLRRAMEYAKMFSLPIISHCEDETLAANGAMNEGFVSTELGIKGIPNIAEEIVVARDILISRMAGAHLHLTHLSTAGSLELVKWAKNLGYKVTSDAAIHHLILTDEALRTYDTNLKMKPPLRTQKDIDALISGLKSGLIDAIVSDHAPHLLAEKDVELNNAPFGIIGLETEVSLALSLVHKNLLDLKTVISSFTVNPAKILSLDKGSLSVGKDADITILDLEREYKVDAKNFKSLSKNSPFIGWNLKGRPVAAIVGGKIVYCLD</sequence>
<comment type="cofactor">
    <cofactor evidence="7">
        <name>Zn(2+)</name>
        <dbReference type="ChEBI" id="CHEBI:29105"/>
    </cofactor>
    <text evidence="7">Binds 2 Zn(2+) ions per subunit.</text>
</comment>
<feature type="binding site" evidence="7">
    <location>
        <position position="316"/>
    </location>
    <ligand>
        <name>Zn(2+)</name>
        <dbReference type="ChEBI" id="CHEBI:29105"/>
        <label>1</label>
    </ligand>
</feature>
<dbReference type="GO" id="GO:0005737">
    <property type="term" value="C:cytoplasm"/>
    <property type="evidence" value="ECO:0007669"/>
    <property type="project" value="TreeGrafter"/>
</dbReference>
<dbReference type="GO" id="GO:0004151">
    <property type="term" value="F:dihydroorotase activity"/>
    <property type="evidence" value="ECO:0007669"/>
    <property type="project" value="UniProtKB-UniRule"/>
</dbReference>
<dbReference type="Proteomes" id="UP000178526">
    <property type="component" value="Unassembled WGS sequence"/>
</dbReference>
<feature type="binding site" evidence="7">
    <location>
        <position position="190"/>
    </location>
    <ligand>
        <name>Zn(2+)</name>
        <dbReference type="ChEBI" id="CHEBI:29105"/>
        <label>2</label>
    </ligand>
</feature>
<keyword evidence="4 7" id="KW-0378">Hydrolase</keyword>
<dbReference type="InterPro" id="IPR050138">
    <property type="entry name" value="DHOase/Allantoinase_Hydrolase"/>
</dbReference>
<evidence type="ECO:0000256" key="4">
    <source>
        <dbReference type="ARBA" id="ARBA00022801"/>
    </source>
</evidence>
<dbReference type="EMBL" id="MGDB01000035">
    <property type="protein sequence ID" value="OGL42632.1"/>
    <property type="molecule type" value="Genomic_DNA"/>
</dbReference>
<dbReference type="GO" id="GO:0008270">
    <property type="term" value="F:zinc ion binding"/>
    <property type="evidence" value="ECO:0007669"/>
    <property type="project" value="UniProtKB-UniRule"/>
</dbReference>
<dbReference type="GO" id="GO:0004038">
    <property type="term" value="F:allantoinase activity"/>
    <property type="evidence" value="ECO:0007669"/>
    <property type="project" value="TreeGrafter"/>
</dbReference>
<dbReference type="Pfam" id="PF12890">
    <property type="entry name" value="DHOase"/>
    <property type="match status" value="1"/>
</dbReference>
<dbReference type="Gene3D" id="3.20.20.140">
    <property type="entry name" value="Metal-dependent hydrolases"/>
    <property type="match status" value="1"/>
</dbReference>
<evidence type="ECO:0000256" key="5">
    <source>
        <dbReference type="ARBA" id="ARBA00022833"/>
    </source>
</evidence>
<feature type="binding site" evidence="7">
    <location>
        <position position="243"/>
    </location>
    <ligand>
        <name>Zn(2+)</name>
        <dbReference type="ChEBI" id="CHEBI:29105"/>
        <label>2</label>
    </ligand>
</feature>
<feature type="binding site" evidence="7">
    <location>
        <begin position="73"/>
        <end position="75"/>
    </location>
    <ligand>
        <name>substrate</name>
    </ligand>
</feature>
<evidence type="ECO:0000259" key="9">
    <source>
        <dbReference type="Pfam" id="PF12890"/>
    </source>
</evidence>
<keyword evidence="6 7" id="KW-0665">Pyrimidine biosynthesis</keyword>
<comment type="caution">
    <text evidence="7">Lacks conserved residue(s) required for the propagation of feature annotation.</text>
</comment>
<dbReference type="InterPro" id="IPR013108">
    <property type="entry name" value="Amidohydro_3"/>
</dbReference>
<dbReference type="PROSITE" id="PS00483">
    <property type="entry name" value="DIHYDROOROTASE_2"/>
    <property type="match status" value="1"/>
</dbReference>
<feature type="binding site" evidence="7">
    <location>
        <position position="73"/>
    </location>
    <ligand>
        <name>Zn(2+)</name>
        <dbReference type="ChEBI" id="CHEBI:29105"/>
        <label>1</label>
    </ligand>
</feature>
<feature type="binding site" evidence="7">
    <location>
        <begin position="334"/>
        <end position="335"/>
    </location>
    <ligand>
        <name>substrate</name>
    </ligand>
</feature>
<dbReference type="HAMAP" id="MF_00220_B">
    <property type="entry name" value="PyrC_classI_B"/>
    <property type="match status" value="1"/>
</dbReference>
<evidence type="ECO:0000256" key="1">
    <source>
        <dbReference type="ARBA" id="ARBA00002368"/>
    </source>
</evidence>
<dbReference type="GO" id="GO:0006145">
    <property type="term" value="P:purine nucleobase catabolic process"/>
    <property type="evidence" value="ECO:0007669"/>
    <property type="project" value="TreeGrafter"/>
</dbReference>
<keyword evidence="3 7" id="KW-0479">Metal-binding</keyword>
<evidence type="ECO:0000313" key="10">
    <source>
        <dbReference type="EMBL" id="OGL42632.1"/>
    </source>
</evidence>
<feature type="binding site" evidence="7">
    <location>
        <position position="163"/>
    </location>
    <ligand>
        <name>Zn(2+)</name>
        <dbReference type="ChEBI" id="CHEBI:29105"/>
        <label>2</label>
    </ligand>
</feature>
<name>A0A1F7RM43_9BACT</name>
<dbReference type="PANTHER" id="PTHR43668:SF2">
    <property type="entry name" value="ALLANTOINASE"/>
    <property type="match status" value="1"/>
</dbReference>
<evidence type="ECO:0000313" key="11">
    <source>
        <dbReference type="Proteomes" id="UP000178526"/>
    </source>
</evidence>
<dbReference type="Pfam" id="PF07969">
    <property type="entry name" value="Amidohydro_3"/>
    <property type="match status" value="1"/>
</dbReference>
<dbReference type="CDD" id="cd01317">
    <property type="entry name" value="DHOase_IIa"/>
    <property type="match status" value="1"/>
</dbReference>
<dbReference type="SUPFAM" id="SSF51338">
    <property type="entry name" value="Composite domain of metallo-dependent hydrolases"/>
    <property type="match status" value="1"/>
</dbReference>
<comment type="function">
    <text evidence="1 7">Catalyzes the reversible cyclization of carbamoyl aspartate to dihydroorotate.</text>
</comment>
<evidence type="ECO:0000256" key="3">
    <source>
        <dbReference type="ARBA" id="ARBA00022723"/>
    </source>
</evidence>
<comment type="caution">
    <text evidence="10">The sequence shown here is derived from an EMBL/GenBank/DDBJ whole genome shotgun (WGS) entry which is preliminary data.</text>
</comment>
<dbReference type="AlphaFoldDB" id="A0A1F7RM43"/>
<dbReference type="UniPathway" id="UPA00070">
    <property type="reaction ID" value="UER00117"/>
</dbReference>
<evidence type="ECO:0000256" key="7">
    <source>
        <dbReference type="HAMAP-Rule" id="MF_00220"/>
    </source>
</evidence>
<dbReference type="InterPro" id="IPR011059">
    <property type="entry name" value="Metal-dep_hydrolase_composite"/>
</dbReference>
<dbReference type="SUPFAM" id="SSF51556">
    <property type="entry name" value="Metallo-dependent hydrolases"/>
    <property type="match status" value="1"/>
</dbReference>
<dbReference type="InterPro" id="IPR004722">
    <property type="entry name" value="DHOase"/>
</dbReference>
<gene>
    <name evidence="7" type="primary">pyrC</name>
    <name evidence="10" type="ORF">A2042_07845</name>
</gene>
<dbReference type="EC" id="3.5.2.3" evidence="7"/>
<evidence type="ECO:0000256" key="2">
    <source>
        <dbReference type="ARBA" id="ARBA00010286"/>
    </source>
</evidence>
<dbReference type="InterPro" id="IPR032466">
    <property type="entry name" value="Metal_Hydrolase"/>
</dbReference>
<keyword evidence="5 7" id="KW-0862">Zinc</keyword>
<dbReference type="Gene3D" id="2.30.40.10">
    <property type="entry name" value="Urease, subunit C, domain 1"/>
    <property type="match status" value="1"/>
</dbReference>
<proteinExistence type="inferred from homology"/>
<comment type="pathway">
    <text evidence="7">Pyrimidine metabolism; UMP biosynthesis via de novo pathway; (S)-dihydroorotate from bicarbonate: step 3/3.</text>
</comment>
<dbReference type="GO" id="GO:0044205">
    <property type="term" value="P:'de novo' UMP biosynthetic process"/>
    <property type="evidence" value="ECO:0007669"/>
    <property type="project" value="UniProtKB-UniRule"/>
</dbReference>
<comment type="similarity">
    <text evidence="2 7">Belongs to the metallo-dependent hydrolases superfamily. DHOase family. Class I DHOase subfamily.</text>
</comment>
<dbReference type="InterPro" id="IPR002195">
    <property type="entry name" value="Dihydroorotase_CS"/>
</dbReference>
<protein>
    <recommendedName>
        <fullName evidence="7">Dihydroorotase</fullName>
        <shortName evidence="7">DHOase</shortName>
        <ecNumber evidence="7">3.5.2.3</ecNumber>
    </recommendedName>
</protein>
<feature type="domain" description="Dihydroorotase catalytic" evidence="9">
    <location>
        <begin position="60"/>
        <end position="246"/>
    </location>
</feature>
<feature type="binding site" evidence="7">
    <location>
        <position position="320"/>
    </location>
    <ligand>
        <name>substrate</name>
    </ligand>
</feature>
<dbReference type="NCBIfam" id="TIGR00857">
    <property type="entry name" value="pyrC_multi"/>
    <property type="match status" value="1"/>
</dbReference>
<feature type="active site" evidence="7">
    <location>
        <position position="316"/>
    </location>
</feature>
<feature type="binding site" evidence="7">
    <location>
        <position position="105"/>
    </location>
    <ligand>
        <name>substrate</name>
    </ligand>
</feature>
<evidence type="ECO:0000256" key="6">
    <source>
        <dbReference type="ARBA" id="ARBA00022975"/>
    </source>
</evidence>
<feature type="binding site" evidence="7">
    <location>
        <position position="163"/>
    </location>
    <ligand>
        <name>Zn(2+)</name>
        <dbReference type="ChEBI" id="CHEBI:29105"/>
        <label>1</label>
    </ligand>
</feature>
<organism evidence="10 11">
    <name type="scientific">Candidatus Schekmanbacteria bacterium GWA2_38_11</name>
    <dbReference type="NCBI Taxonomy" id="1817876"/>
    <lineage>
        <taxon>Bacteria</taxon>
        <taxon>Candidatus Schekmaniibacteriota</taxon>
    </lineage>
</organism>
<dbReference type="InterPro" id="IPR024403">
    <property type="entry name" value="DHOase_cat"/>
</dbReference>
<feature type="binding site" evidence="7">
    <location>
        <position position="71"/>
    </location>
    <ligand>
        <name>Zn(2+)</name>
        <dbReference type="ChEBI" id="CHEBI:29105"/>
        <label>1</label>
    </ligand>
</feature>
<evidence type="ECO:0000259" key="8">
    <source>
        <dbReference type="Pfam" id="PF07969"/>
    </source>
</evidence>